<evidence type="ECO:0000256" key="1">
    <source>
        <dbReference type="SAM" id="MobiDB-lite"/>
    </source>
</evidence>
<reference evidence="3 4" key="1">
    <citation type="submission" date="2016-09" db="EMBL/GenBank/DDBJ databases">
        <authorList>
            <person name="Capua I."/>
            <person name="De Benedictis P."/>
            <person name="Joannis T."/>
            <person name="Lombin L.H."/>
            <person name="Cattoli G."/>
        </authorList>
    </citation>
    <scope>NUCLEOTIDE SEQUENCE [LARGE SCALE GENOMIC DNA]</scope>
    <source>
        <strain evidence="3 4">IMI 309357</strain>
    </source>
</reference>
<gene>
    <name evidence="3" type="ORF">CORC01_06820</name>
</gene>
<dbReference type="OrthoDB" id="10635595at2759"/>
<feature type="transmembrane region" description="Helical" evidence="2">
    <location>
        <begin position="18"/>
        <end position="38"/>
    </location>
</feature>
<accession>A0A1G4B959</accession>
<feature type="compositionally biased region" description="Basic and acidic residues" evidence="1">
    <location>
        <begin position="84"/>
        <end position="94"/>
    </location>
</feature>
<evidence type="ECO:0000256" key="2">
    <source>
        <dbReference type="SAM" id="Phobius"/>
    </source>
</evidence>
<protein>
    <submittedName>
        <fullName evidence="3">Uncharacterized protein</fullName>
    </submittedName>
</protein>
<evidence type="ECO:0000313" key="3">
    <source>
        <dbReference type="EMBL" id="OHE97957.1"/>
    </source>
</evidence>
<dbReference type="AlphaFoldDB" id="A0A1G4B959"/>
<keyword evidence="2" id="KW-0812">Transmembrane</keyword>
<dbReference type="GeneID" id="34559969"/>
<feature type="compositionally biased region" description="Basic and acidic residues" evidence="1">
    <location>
        <begin position="66"/>
        <end position="75"/>
    </location>
</feature>
<proteinExistence type="predicted"/>
<keyword evidence="4" id="KW-1185">Reference proteome</keyword>
<keyword evidence="2" id="KW-0472">Membrane</keyword>
<sequence length="127" mass="14232">MLTTDIDDDDDDDNFEAALVHMFLSYLPFFLRLVYWRWPVSSPVSKRVRLSRRPIGGTKFSVSRAPPDRDRDRSQLSRVSAHRQSPEVTDREPECSGPTITLPRCGVEVAGVDVAEDSAASPDSSHD</sequence>
<name>A0A1G4B959_9PEZI</name>
<dbReference type="RefSeq" id="XP_022475109.1">
    <property type="nucleotide sequence ID" value="XM_022618459.1"/>
</dbReference>
<organism evidence="3 4">
    <name type="scientific">Colletotrichum orchidophilum</name>
    <dbReference type="NCBI Taxonomy" id="1209926"/>
    <lineage>
        <taxon>Eukaryota</taxon>
        <taxon>Fungi</taxon>
        <taxon>Dikarya</taxon>
        <taxon>Ascomycota</taxon>
        <taxon>Pezizomycotina</taxon>
        <taxon>Sordariomycetes</taxon>
        <taxon>Hypocreomycetidae</taxon>
        <taxon>Glomerellales</taxon>
        <taxon>Glomerellaceae</taxon>
        <taxon>Colletotrichum</taxon>
    </lineage>
</organism>
<evidence type="ECO:0000313" key="4">
    <source>
        <dbReference type="Proteomes" id="UP000176998"/>
    </source>
</evidence>
<dbReference type="Proteomes" id="UP000176998">
    <property type="component" value="Unassembled WGS sequence"/>
</dbReference>
<dbReference type="EMBL" id="MJBS01000052">
    <property type="protein sequence ID" value="OHE97957.1"/>
    <property type="molecule type" value="Genomic_DNA"/>
</dbReference>
<keyword evidence="2" id="KW-1133">Transmembrane helix</keyword>
<comment type="caution">
    <text evidence="3">The sequence shown here is derived from an EMBL/GenBank/DDBJ whole genome shotgun (WGS) entry which is preliminary data.</text>
</comment>
<feature type="region of interest" description="Disordered" evidence="1">
    <location>
        <begin position="57"/>
        <end position="102"/>
    </location>
</feature>